<evidence type="ECO:0000313" key="3">
    <source>
        <dbReference type="EMBL" id="APU68204.1"/>
    </source>
</evidence>
<dbReference type="CDD" id="cd04301">
    <property type="entry name" value="NAT_SF"/>
    <property type="match status" value="1"/>
</dbReference>
<evidence type="ECO:0000256" key="2">
    <source>
        <dbReference type="ARBA" id="ARBA00023315"/>
    </source>
</evidence>
<dbReference type="InterPro" id="IPR050832">
    <property type="entry name" value="Bact_Acetyltransf"/>
</dbReference>
<gene>
    <name evidence="3" type="ORF">GRFL_1480</name>
</gene>
<dbReference type="PANTHER" id="PTHR43877">
    <property type="entry name" value="AMINOALKYLPHOSPHONATE N-ACETYLTRANSFERASE-RELATED-RELATED"/>
    <property type="match status" value="1"/>
</dbReference>
<dbReference type="EMBL" id="CP016359">
    <property type="protein sequence ID" value="APU68204.1"/>
    <property type="molecule type" value="Genomic_DNA"/>
</dbReference>
<organism evidence="3 4">
    <name type="scientific">Christiangramia flava JLT2011</name>
    <dbReference type="NCBI Taxonomy" id="1229726"/>
    <lineage>
        <taxon>Bacteria</taxon>
        <taxon>Pseudomonadati</taxon>
        <taxon>Bacteroidota</taxon>
        <taxon>Flavobacteriia</taxon>
        <taxon>Flavobacteriales</taxon>
        <taxon>Flavobacteriaceae</taxon>
        <taxon>Christiangramia</taxon>
    </lineage>
</organism>
<dbReference type="PANTHER" id="PTHR43877:SF2">
    <property type="entry name" value="AMINOALKYLPHOSPHONATE N-ACETYLTRANSFERASE-RELATED"/>
    <property type="match status" value="1"/>
</dbReference>
<keyword evidence="2" id="KW-0012">Acyltransferase</keyword>
<dbReference type="STRING" id="1229726.GRFL_1480"/>
<dbReference type="InterPro" id="IPR000182">
    <property type="entry name" value="GNAT_dom"/>
</dbReference>
<sequence>MTIKKAGIEELPKIKKLTEKCAAALRELEIFQWNEHYPSLEKLREDIEKQELYSISEAEELLGIIVISEKIDDEYLAVKWLTESNRNLYIHRLAVNPENWGQGIARNLMDFAEDLARKGNFLSVRLDTFSQNLRNQKFYEARGYQRLEDIYFPKQSEYPFHCYELKL</sequence>
<dbReference type="Pfam" id="PF00583">
    <property type="entry name" value="Acetyltransf_1"/>
    <property type="match status" value="1"/>
</dbReference>
<dbReference type="OrthoDB" id="9796381at2"/>
<dbReference type="Gene3D" id="3.40.630.30">
    <property type="match status" value="1"/>
</dbReference>
<dbReference type="Proteomes" id="UP000186230">
    <property type="component" value="Chromosome"/>
</dbReference>
<protein>
    <submittedName>
        <fullName evidence="3">Putative acetyltransferase</fullName>
    </submittedName>
</protein>
<dbReference type="AlphaFoldDB" id="A0A1L7I4R2"/>
<dbReference type="PROSITE" id="PS51186">
    <property type="entry name" value="GNAT"/>
    <property type="match status" value="1"/>
</dbReference>
<dbReference type="InterPro" id="IPR016181">
    <property type="entry name" value="Acyl_CoA_acyltransferase"/>
</dbReference>
<dbReference type="SUPFAM" id="SSF55729">
    <property type="entry name" value="Acyl-CoA N-acyltransferases (Nat)"/>
    <property type="match status" value="1"/>
</dbReference>
<keyword evidence="1 3" id="KW-0808">Transferase</keyword>
<keyword evidence="4" id="KW-1185">Reference proteome</keyword>
<dbReference type="KEGG" id="gfl:GRFL_1480"/>
<evidence type="ECO:0000256" key="1">
    <source>
        <dbReference type="ARBA" id="ARBA00022679"/>
    </source>
</evidence>
<reference evidence="3 4" key="1">
    <citation type="submission" date="2016-07" db="EMBL/GenBank/DDBJ databases">
        <title>Multi-omics approach to identify versatile polysaccharide utilization systems of a marine flavobacterium Gramella flava.</title>
        <authorList>
            <person name="Tang K."/>
        </authorList>
    </citation>
    <scope>NUCLEOTIDE SEQUENCE [LARGE SCALE GENOMIC DNA]</scope>
    <source>
        <strain evidence="3 4">JLT2011</strain>
    </source>
</reference>
<proteinExistence type="predicted"/>
<name>A0A1L7I4R2_9FLAO</name>
<accession>A0A1L7I4R2</accession>
<dbReference type="RefSeq" id="WP_083643999.1">
    <property type="nucleotide sequence ID" value="NZ_AMRU01000001.1"/>
</dbReference>
<dbReference type="GO" id="GO:0016747">
    <property type="term" value="F:acyltransferase activity, transferring groups other than amino-acyl groups"/>
    <property type="evidence" value="ECO:0007669"/>
    <property type="project" value="InterPro"/>
</dbReference>
<evidence type="ECO:0000313" key="4">
    <source>
        <dbReference type="Proteomes" id="UP000186230"/>
    </source>
</evidence>